<dbReference type="GO" id="GO:0016740">
    <property type="term" value="F:transferase activity"/>
    <property type="evidence" value="ECO:0007669"/>
    <property type="project" value="UniProtKB-KW"/>
</dbReference>
<evidence type="ECO:0000256" key="2">
    <source>
        <dbReference type="SAM" id="Phobius"/>
    </source>
</evidence>
<dbReference type="PANTHER" id="PTHR46064">
    <property type="entry name" value="QUEUINE TRNA-RIBOSYLTRANSFERASE ACCESSORY SUBUNIT 2"/>
    <property type="match status" value="1"/>
</dbReference>
<dbReference type="InterPro" id="IPR050852">
    <property type="entry name" value="Queuine_tRNA-ribosyltrfase"/>
</dbReference>
<dbReference type="InterPro" id="IPR036511">
    <property type="entry name" value="TGT-like_sf"/>
</dbReference>
<dbReference type="SUPFAM" id="SSF51713">
    <property type="entry name" value="tRNA-guanine transglycosylase"/>
    <property type="match status" value="1"/>
</dbReference>
<evidence type="ECO:0000313" key="4">
    <source>
        <dbReference type="EMBL" id="PQQ05585.1"/>
    </source>
</evidence>
<dbReference type="EMBL" id="PJQY01001071">
    <property type="protein sequence ID" value="PQQ05585.1"/>
    <property type="molecule type" value="Genomic_DNA"/>
</dbReference>
<dbReference type="Pfam" id="PF01702">
    <property type="entry name" value="TGT"/>
    <property type="match status" value="1"/>
</dbReference>
<reference evidence="4 5" key="1">
    <citation type="submission" date="2018-02" db="EMBL/GenBank/DDBJ databases">
        <title>Draft genome of wild Prunus yedoensis var. nudiflora.</title>
        <authorList>
            <person name="Baek S."/>
            <person name="Kim J.-H."/>
            <person name="Choi K."/>
            <person name="Kim G.-B."/>
            <person name="Cho A."/>
            <person name="Jang H."/>
            <person name="Shin C.-H."/>
            <person name="Yu H.-J."/>
            <person name="Mun J.-H."/>
        </authorList>
    </citation>
    <scope>NUCLEOTIDE SEQUENCE [LARGE SCALE GENOMIC DNA]</scope>
    <source>
        <strain evidence="5">cv. Jeju island</strain>
        <tissue evidence="4">Leaf</tissue>
    </source>
</reference>
<dbReference type="STRING" id="2094558.A0A314YAY7"/>
<dbReference type="OrthoDB" id="27601at2759"/>
<keyword evidence="2" id="KW-1133">Transmembrane helix</keyword>
<dbReference type="NCBIfam" id="TIGR00449">
    <property type="entry name" value="tgt_general"/>
    <property type="match status" value="1"/>
</dbReference>
<name>A0A314YAY7_PRUYE</name>
<feature type="region of interest" description="Disordered" evidence="1">
    <location>
        <begin position="375"/>
        <end position="398"/>
    </location>
</feature>
<sequence>MEQRKSAGRGAPAGQLPGPNRDPFSSPLYSKGPAHFIPLTFFTLFLPLIPISSMLAPSLLGRPLTTNKIKDRRLASDAWFDGTRTDIWTTLADEVPTWVSEKRNKTSVDRTIRWLDECIALNPAGGPVFGSIVGGCSVKQRERCAQEAARRNLSGYWIGGFGLGESMDERPALLNAVTDILQEEKPRLITGLGLPEEILQGVAAGIDVFDSTYLCHLTLGGFALTFPPDGVEMNASDNIGSDQTKINLRATVYRKDMTPIVENCNCYTCKNHTKAYINHLLNVHEMLAQTLLEIHNTHHYIGFFRSSHDDARGFRFKVIENWDDIVDLCGKDRATGEGAGTGADATEVMTPTNEVDHVDLDSDTQDFEDIHVIDDISPTSTNGQKRRNCTSNSSDIRPTKKRGVVKDVIADLIARMALSFEEFICADTKNLDPTEVYA</sequence>
<protein>
    <submittedName>
        <fullName evidence="4">Queuine tRNA-ribosyltransferase subunit QTRTD1-like</fullName>
    </submittedName>
</protein>
<feature type="transmembrane region" description="Helical" evidence="2">
    <location>
        <begin position="36"/>
        <end position="60"/>
    </location>
</feature>
<accession>A0A314YAY7</accession>
<keyword evidence="2" id="KW-0812">Transmembrane</keyword>
<keyword evidence="5" id="KW-1185">Reference proteome</keyword>
<evidence type="ECO:0000256" key="1">
    <source>
        <dbReference type="SAM" id="MobiDB-lite"/>
    </source>
</evidence>
<evidence type="ECO:0000313" key="5">
    <source>
        <dbReference type="Proteomes" id="UP000250321"/>
    </source>
</evidence>
<gene>
    <name evidence="4" type="ORF">Pyn_09847</name>
</gene>
<feature type="domain" description="tRNA-guanine(15) transglycosylase-like" evidence="3">
    <location>
        <begin position="84"/>
        <end position="306"/>
    </location>
</feature>
<dbReference type="PANTHER" id="PTHR46064:SF1">
    <property type="entry name" value="QUEUINE TRNA-RIBOSYLTRANSFERASE ACCESSORY SUBUNIT 2"/>
    <property type="match status" value="1"/>
</dbReference>
<dbReference type="Gene3D" id="3.20.20.105">
    <property type="entry name" value="Queuine tRNA-ribosyltransferase-like"/>
    <property type="match status" value="1"/>
</dbReference>
<feature type="compositionally biased region" description="Polar residues" evidence="1">
    <location>
        <begin position="377"/>
        <end position="396"/>
    </location>
</feature>
<dbReference type="GO" id="GO:0006400">
    <property type="term" value="P:tRNA modification"/>
    <property type="evidence" value="ECO:0007669"/>
    <property type="project" value="InterPro"/>
</dbReference>
<proteinExistence type="predicted"/>
<dbReference type="InterPro" id="IPR002616">
    <property type="entry name" value="tRNA_ribo_trans-like"/>
</dbReference>
<dbReference type="AlphaFoldDB" id="A0A314YAY7"/>
<evidence type="ECO:0000259" key="3">
    <source>
        <dbReference type="Pfam" id="PF01702"/>
    </source>
</evidence>
<keyword evidence="4" id="KW-0808">Transferase</keyword>
<dbReference type="Proteomes" id="UP000250321">
    <property type="component" value="Unassembled WGS sequence"/>
</dbReference>
<organism evidence="4 5">
    <name type="scientific">Prunus yedoensis var. nudiflora</name>
    <dbReference type="NCBI Taxonomy" id="2094558"/>
    <lineage>
        <taxon>Eukaryota</taxon>
        <taxon>Viridiplantae</taxon>
        <taxon>Streptophyta</taxon>
        <taxon>Embryophyta</taxon>
        <taxon>Tracheophyta</taxon>
        <taxon>Spermatophyta</taxon>
        <taxon>Magnoliopsida</taxon>
        <taxon>eudicotyledons</taxon>
        <taxon>Gunneridae</taxon>
        <taxon>Pentapetalae</taxon>
        <taxon>rosids</taxon>
        <taxon>fabids</taxon>
        <taxon>Rosales</taxon>
        <taxon>Rosaceae</taxon>
        <taxon>Amygdaloideae</taxon>
        <taxon>Amygdaleae</taxon>
        <taxon>Prunus</taxon>
    </lineage>
</organism>
<keyword evidence="2" id="KW-0472">Membrane</keyword>
<comment type="caution">
    <text evidence="4">The sequence shown here is derived from an EMBL/GenBank/DDBJ whole genome shotgun (WGS) entry which is preliminary data.</text>
</comment>
<feature type="region of interest" description="Disordered" evidence="1">
    <location>
        <begin position="1"/>
        <end position="24"/>
    </location>
</feature>